<protein>
    <recommendedName>
        <fullName evidence="5">Interleukin-1 beta</fullName>
    </recommendedName>
</protein>
<dbReference type="GO" id="GO:0048246">
    <property type="term" value="P:macrophage chemotaxis"/>
    <property type="evidence" value="ECO:0007669"/>
    <property type="project" value="TreeGrafter"/>
</dbReference>
<dbReference type="SMR" id="A0A0N7DAE1"/>
<evidence type="ECO:0000256" key="1">
    <source>
        <dbReference type="ARBA" id="ARBA00004371"/>
    </source>
</evidence>
<dbReference type="GO" id="GO:0010628">
    <property type="term" value="P:positive regulation of gene expression"/>
    <property type="evidence" value="ECO:0007669"/>
    <property type="project" value="TreeGrafter"/>
</dbReference>
<evidence type="ECO:0000256" key="10">
    <source>
        <dbReference type="ARBA" id="ARBA00023198"/>
    </source>
</evidence>
<evidence type="ECO:0000256" key="4">
    <source>
        <dbReference type="ARBA" id="ARBA00010448"/>
    </source>
</evidence>
<dbReference type="GO" id="GO:0005125">
    <property type="term" value="F:cytokine activity"/>
    <property type="evidence" value="ECO:0007669"/>
    <property type="project" value="UniProtKB-KW"/>
</dbReference>
<dbReference type="SMART" id="SM00125">
    <property type="entry name" value="IL1"/>
    <property type="match status" value="1"/>
</dbReference>
<gene>
    <name evidence="13" type="primary">IL1beta</name>
</gene>
<dbReference type="Pfam" id="PF00340">
    <property type="entry name" value="IL1"/>
    <property type="match status" value="1"/>
</dbReference>
<dbReference type="InterPro" id="IPR008996">
    <property type="entry name" value="IL1/FGF"/>
</dbReference>
<evidence type="ECO:0000256" key="12">
    <source>
        <dbReference type="ARBA" id="ARBA00023246"/>
    </source>
</evidence>
<evidence type="ECO:0000256" key="11">
    <source>
        <dbReference type="ARBA" id="ARBA00023228"/>
    </source>
</evidence>
<keyword evidence="9" id="KW-0666">Pyrogen</keyword>
<dbReference type="CDD" id="cd23296">
    <property type="entry name" value="beta-trefoil_IL1B"/>
    <property type="match status" value="1"/>
</dbReference>
<reference evidence="13" key="1">
    <citation type="submission" date="2014-10" db="EMBL/GenBank/DDBJ databases">
        <authorList>
            <person name="Seo M.-J."/>
            <person name="Seok Y.J."/>
            <person name="Cha I.-T."/>
        </authorList>
    </citation>
    <scope>NUCLEOTIDE SEQUENCE</scope>
</reference>
<dbReference type="InterPro" id="IPR000975">
    <property type="entry name" value="IL-1_fam"/>
</dbReference>
<evidence type="ECO:0000256" key="6">
    <source>
        <dbReference type="ARBA" id="ARBA00022490"/>
    </source>
</evidence>
<dbReference type="GO" id="GO:0071222">
    <property type="term" value="P:cellular response to lipopolysaccharide"/>
    <property type="evidence" value="ECO:0007669"/>
    <property type="project" value="TreeGrafter"/>
</dbReference>
<keyword evidence="12" id="KW-0497">Mitogen</keyword>
<accession>A0A0N7DAE1</accession>
<dbReference type="PRINTS" id="PR01357">
    <property type="entry name" value="INTRLEUKN1AB"/>
</dbReference>
<dbReference type="GO" id="GO:0005615">
    <property type="term" value="C:extracellular space"/>
    <property type="evidence" value="ECO:0007669"/>
    <property type="project" value="UniProtKB-KW"/>
</dbReference>
<evidence type="ECO:0000256" key="5">
    <source>
        <dbReference type="ARBA" id="ARBA00014702"/>
    </source>
</evidence>
<evidence type="ECO:0000256" key="9">
    <source>
        <dbReference type="ARBA" id="ARBA00022620"/>
    </source>
</evidence>
<dbReference type="PANTHER" id="PTHR10078:SF30">
    <property type="entry name" value="INTERLEUKIN-1 BETA"/>
    <property type="match status" value="1"/>
</dbReference>
<evidence type="ECO:0000256" key="7">
    <source>
        <dbReference type="ARBA" id="ARBA00022514"/>
    </source>
</evidence>
<sequence>MESEMTCNVSEMWSPKMPEGLDFEISHHPLTMKRVVNLIFAMERFKGGRSETVQGTGFRDEDLLNIMLENLVEEEIVFGCESAPPAQITWTGEEQCSITDGEKRSLVQVQNSMELHAVMLQGGGGTTKVHLNMSTYLHPTPRVLGRTVALGIRGTNPNLYLCCRKNGANPTLHLEAVENKSLLSGAGVSISPDSDMVRFLFYRQDTGVNITTLMSVAHPDWFICTAEQDNKPLEMCMESANLYRTFNIREEA</sequence>
<dbReference type="GO" id="GO:0005764">
    <property type="term" value="C:lysosome"/>
    <property type="evidence" value="ECO:0007669"/>
    <property type="project" value="UniProtKB-SubCell"/>
</dbReference>
<dbReference type="Gene3D" id="2.80.10.50">
    <property type="match status" value="1"/>
</dbReference>
<keyword evidence="7" id="KW-0202">Cytokine</keyword>
<reference evidence="13" key="2">
    <citation type="journal article" date="2016" name="Gene">
        <title>Molecular characterization and comparative expression analysis of two teleostean pro-inflammatory cytokines, IL-1? and IL-8, from Sebastes schlegeli.</title>
        <authorList>
            <person name="Herath H.M."/>
            <person name="Elvitigala D.A."/>
            <person name="Godahewa G.I."/>
            <person name="Umasuthan N."/>
            <person name="Whang I."/>
            <person name="Noh J.K."/>
            <person name="Lee J."/>
        </authorList>
    </citation>
    <scope>NUCLEOTIDE SEQUENCE</scope>
</reference>
<keyword evidence="8" id="KW-0964">Secreted</keyword>
<dbReference type="GO" id="GO:0006955">
    <property type="term" value="P:immune response"/>
    <property type="evidence" value="ECO:0007669"/>
    <property type="project" value="InterPro"/>
</dbReference>
<dbReference type="AlphaFoldDB" id="A0A0N7DAE1"/>
<dbReference type="SUPFAM" id="SSF50353">
    <property type="entry name" value="Cytokine"/>
    <property type="match status" value="1"/>
</dbReference>
<evidence type="ECO:0000256" key="3">
    <source>
        <dbReference type="ARBA" id="ARBA00004550"/>
    </source>
</evidence>
<name>A0A0N7DAE1_SEBSC</name>
<comment type="subcellular location">
    <subcellularLocation>
        <location evidence="2">Cytoplasm</location>
        <location evidence="2">Cytosol</location>
    </subcellularLocation>
    <subcellularLocation>
        <location evidence="1">Lysosome</location>
    </subcellularLocation>
    <subcellularLocation>
        <location evidence="3">Secreted</location>
        <location evidence="3">Extracellular exosome</location>
    </subcellularLocation>
</comment>
<evidence type="ECO:0000256" key="8">
    <source>
        <dbReference type="ARBA" id="ARBA00022525"/>
    </source>
</evidence>
<dbReference type="GO" id="GO:0019221">
    <property type="term" value="P:cytokine-mediated signaling pathway"/>
    <property type="evidence" value="ECO:0007669"/>
    <property type="project" value="TreeGrafter"/>
</dbReference>
<keyword evidence="11" id="KW-0458">Lysosome</keyword>
<organism evidence="13">
    <name type="scientific">Sebastes schlegelii</name>
    <name type="common">Korean rockfish</name>
    <dbReference type="NCBI Taxonomy" id="214486"/>
    <lineage>
        <taxon>Eukaryota</taxon>
        <taxon>Metazoa</taxon>
        <taxon>Chordata</taxon>
        <taxon>Craniata</taxon>
        <taxon>Vertebrata</taxon>
        <taxon>Euteleostomi</taxon>
        <taxon>Actinopterygii</taxon>
        <taxon>Neopterygii</taxon>
        <taxon>Teleostei</taxon>
        <taxon>Neoteleostei</taxon>
        <taxon>Acanthomorphata</taxon>
        <taxon>Eupercaria</taxon>
        <taxon>Perciformes</taxon>
        <taxon>Scorpaenoidei</taxon>
        <taxon>Sebastidae</taxon>
        <taxon>Sebastinae</taxon>
        <taxon>Sebastes</taxon>
    </lineage>
</organism>
<dbReference type="GO" id="GO:0042119">
    <property type="term" value="P:neutrophil activation"/>
    <property type="evidence" value="ECO:0007669"/>
    <property type="project" value="TreeGrafter"/>
</dbReference>
<dbReference type="PANTHER" id="PTHR10078">
    <property type="entry name" value="INTERLEUKIN-1 FAMILY MEMBER"/>
    <property type="match status" value="1"/>
</dbReference>
<evidence type="ECO:0000256" key="2">
    <source>
        <dbReference type="ARBA" id="ARBA00004514"/>
    </source>
</evidence>
<comment type="similarity">
    <text evidence="4">Belongs to the IL-1 family.</text>
</comment>
<dbReference type="EMBL" id="KP069026">
    <property type="protein sequence ID" value="AKS25205.1"/>
    <property type="molecule type" value="Genomic_DNA"/>
</dbReference>
<dbReference type="GO" id="GO:0051781">
    <property type="term" value="P:positive regulation of cell division"/>
    <property type="evidence" value="ECO:0007669"/>
    <property type="project" value="UniProtKB-KW"/>
</dbReference>
<evidence type="ECO:0000313" key="13">
    <source>
        <dbReference type="EMBL" id="AKS25205.1"/>
    </source>
</evidence>
<dbReference type="GO" id="GO:0001660">
    <property type="term" value="P:fever generation"/>
    <property type="evidence" value="ECO:0007669"/>
    <property type="project" value="UniProtKB-KW"/>
</dbReference>
<dbReference type="GO" id="GO:1901222">
    <property type="term" value="P:regulation of non-canonical NF-kappaB signal transduction"/>
    <property type="evidence" value="ECO:0007669"/>
    <property type="project" value="TreeGrafter"/>
</dbReference>
<keyword evidence="6" id="KW-0963">Cytoplasm</keyword>
<dbReference type="GO" id="GO:0005829">
    <property type="term" value="C:cytosol"/>
    <property type="evidence" value="ECO:0007669"/>
    <property type="project" value="UniProtKB-SubCell"/>
</dbReference>
<keyword evidence="10" id="KW-0395">Inflammatory response</keyword>
<proteinExistence type="inferred from homology"/>